<dbReference type="PANTHER" id="PTHR43384:SF4">
    <property type="entry name" value="CELLULOSE BIOSYNTHESIS PROTEIN BCSQ-RELATED"/>
    <property type="match status" value="1"/>
</dbReference>
<dbReference type="InterPro" id="IPR033756">
    <property type="entry name" value="YlxH/NBP35"/>
</dbReference>
<dbReference type="PANTHER" id="PTHR43384">
    <property type="entry name" value="SEPTUM SITE-DETERMINING PROTEIN MIND HOMOLOG, CHLOROPLASTIC-RELATED"/>
    <property type="match status" value="1"/>
</dbReference>
<dbReference type="OrthoDB" id="9773088at2"/>
<dbReference type="SUPFAM" id="SSF52540">
    <property type="entry name" value="P-loop containing nucleoside triphosphate hydrolases"/>
    <property type="match status" value="1"/>
</dbReference>
<dbReference type="AlphaFoldDB" id="G7V5T6"/>
<dbReference type="GO" id="GO:0005829">
    <property type="term" value="C:cytosol"/>
    <property type="evidence" value="ECO:0007669"/>
    <property type="project" value="TreeGrafter"/>
</dbReference>
<evidence type="ECO:0000256" key="2">
    <source>
        <dbReference type="ARBA" id="ARBA00022840"/>
    </source>
</evidence>
<evidence type="ECO:0000256" key="1">
    <source>
        <dbReference type="ARBA" id="ARBA00022741"/>
    </source>
</evidence>
<dbReference type="eggNOG" id="COG0455">
    <property type="taxonomic scope" value="Bacteria"/>
</dbReference>
<dbReference type="GO" id="GO:0005524">
    <property type="term" value="F:ATP binding"/>
    <property type="evidence" value="ECO:0007669"/>
    <property type="project" value="UniProtKB-KW"/>
</dbReference>
<dbReference type="KEGG" id="tli:Tlie_0095"/>
<gene>
    <name evidence="3" type="ordered locus">Tlie_0095</name>
</gene>
<evidence type="ECO:0000313" key="3">
    <source>
        <dbReference type="EMBL" id="AER65841.1"/>
    </source>
</evidence>
<name>G7V5T6_THELD</name>
<keyword evidence="1" id="KW-0547">Nucleotide-binding</keyword>
<dbReference type="PIRSF" id="PIRSF003092">
    <property type="entry name" value="MinD"/>
    <property type="match status" value="1"/>
</dbReference>
<dbReference type="InterPro" id="IPR025501">
    <property type="entry name" value="MinD_FleN"/>
</dbReference>
<dbReference type="Proteomes" id="UP000005868">
    <property type="component" value="Chromosome"/>
</dbReference>
<dbReference type="GO" id="GO:0016887">
    <property type="term" value="F:ATP hydrolysis activity"/>
    <property type="evidence" value="ECO:0007669"/>
    <property type="project" value="TreeGrafter"/>
</dbReference>
<dbReference type="STRING" id="580340.Tlie_0095"/>
<organism evidence="3 4">
    <name type="scientific">Thermovirga lienii (strain ATCC BAA-1197 / DSM 17291 / Cas60314)</name>
    <dbReference type="NCBI Taxonomy" id="580340"/>
    <lineage>
        <taxon>Bacteria</taxon>
        <taxon>Thermotogati</taxon>
        <taxon>Synergistota</taxon>
        <taxon>Synergistia</taxon>
        <taxon>Synergistales</taxon>
        <taxon>Thermovirgaceae</taxon>
        <taxon>Thermovirga</taxon>
    </lineage>
</organism>
<accession>G7V5T6</accession>
<protein>
    <submittedName>
        <fullName evidence="3">NifH/FrxC:cobyrinic acid a,c-diamide synthase</fullName>
    </submittedName>
</protein>
<dbReference type="Pfam" id="PF10609">
    <property type="entry name" value="ParA"/>
    <property type="match status" value="1"/>
</dbReference>
<proteinExistence type="predicted"/>
<evidence type="ECO:0000313" key="4">
    <source>
        <dbReference type="Proteomes" id="UP000005868"/>
    </source>
</evidence>
<dbReference type="InterPro" id="IPR050625">
    <property type="entry name" value="ParA/MinD_ATPase"/>
</dbReference>
<reference evidence="4" key="1">
    <citation type="submission" date="2011-10" db="EMBL/GenBank/DDBJ databases">
        <title>The complete genome of chromosome of Thermovirga lienii DSM 17291.</title>
        <authorList>
            <consortium name="US DOE Joint Genome Institute (JGI-PGF)"/>
            <person name="Lucas S."/>
            <person name="Copeland A."/>
            <person name="Lapidus A."/>
            <person name="Glavina del Rio T."/>
            <person name="Dalin E."/>
            <person name="Tice H."/>
            <person name="Bruce D."/>
            <person name="Goodwin L."/>
            <person name="Pitluck S."/>
            <person name="Peters L."/>
            <person name="Mikhailova N."/>
            <person name="Saunders E."/>
            <person name="Kyrpides N."/>
            <person name="Mavromatis K."/>
            <person name="Ivanova N."/>
            <person name="Last F.I."/>
            <person name="Brettin T."/>
            <person name="Detter J.C."/>
            <person name="Han C."/>
            <person name="Larimer F."/>
            <person name="Land M."/>
            <person name="Hauser L."/>
            <person name="Markowitz V."/>
            <person name="Cheng J.-F."/>
            <person name="Hugenholtz P."/>
            <person name="Woyke T."/>
            <person name="Wu D."/>
            <person name="Spring S."/>
            <person name="Schroeder M."/>
            <person name="Brambilla E.-M."/>
            <person name="Klenk H.-P."/>
            <person name="Eisen J.A."/>
        </authorList>
    </citation>
    <scope>NUCLEOTIDE SEQUENCE [LARGE SCALE GENOMIC DNA]</scope>
    <source>
        <strain evidence="4">ATCC BAA-1197 / DSM 17291 / Cas60314</strain>
    </source>
</reference>
<reference evidence="3 4" key="2">
    <citation type="journal article" date="2012" name="Stand. Genomic Sci.">
        <title>Genome sequence of the moderately thermophilic, amino-acid-degrading and sulfur-reducing bacterium Thermovirga lienii type strain (Cas60314(T)).</title>
        <authorList>
            <person name="Goker M."/>
            <person name="Saunders E."/>
            <person name="Lapidus A."/>
            <person name="Nolan M."/>
            <person name="Lucas S."/>
            <person name="Hammon N."/>
            <person name="Deshpande S."/>
            <person name="Cheng J.F."/>
            <person name="Han C."/>
            <person name="Tapia R."/>
            <person name="Goodwin L.A."/>
            <person name="Pitluck S."/>
            <person name="Liolios K."/>
            <person name="Mavromatis K."/>
            <person name="Pagani I."/>
            <person name="Ivanova N."/>
            <person name="Mikhailova N."/>
            <person name="Pati A."/>
            <person name="Chen A."/>
            <person name="Palaniappan K."/>
            <person name="Land M."/>
            <person name="Chang Y.J."/>
            <person name="Jeffries C.D."/>
            <person name="Brambilla E.M."/>
            <person name="Rohde M."/>
            <person name="Spring S."/>
            <person name="Detter J.C."/>
            <person name="Woyke T."/>
            <person name="Bristow J."/>
            <person name="Eisen J.A."/>
            <person name="Markowitz V."/>
            <person name="Hugenholtz P."/>
            <person name="Kyrpides N.C."/>
            <person name="Klenk H.P."/>
        </authorList>
    </citation>
    <scope>NUCLEOTIDE SEQUENCE [LARGE SCALE GENOMIC DNA]</scope>
    <source>
        <strain evidence="4">ATCC BAA-1197 / DSM 17291 / Cas60314</strain>
    </source>
</reference>
<keyword evidence="4" id="KW-1185">Reference proteome</keyword>
<sequence length="316" mass="34409">MYDQNLFPLLDGPTSIQAKELERAMRSSTARRDVSPMKAKSIAVVSGKGGVGKSNVALNLALLLGERFKTPTVLLDADINMANLDVLLGLNVRLNLGHVLREELTLKEIILPISERVWLLPGGNGISGLKEVDWGSKSGLLKDLYVLDEKADAIVIDTGAGVNRDVLFFAMASDVIVIVTTPEPTALKDAYGLLKSFLLSYGRDKLSKKDLFFVVNMAQSSLEANAAAERLIKVSDRFLALSPRYLGYLPFDPKVAKAVKERSPVVKSYPKSSMARAMELIVSNLITKCGLEASGDSKELAAFGAFQRLLRKLRGE</sequence>
<dbReference type="EMBL" id="CP003096">
    <property type="protein sequence ID" value="AER65841.1"/>
    <property type="molecule type" value="Genomic_DNA"/>
</dbReference>
<dbReference type="HOGENOM" id="CLU_037612_0_0_0"/>
<dbReference type="InterPro" id="IPR027417">
    <property type="entry name" value="P-loop_NTPase"/>
</dbReference>
<dbReference type="GO" id="GO:0009898">
    <property type="term" value="C:cytoplasmic side of plasma membrane"/>
    <property type="evidence" value="ECO:0007669"/>
    <property type="project" value="TreeGrafter"/>
</dbReference>
<keyword evidence="2" id="KW-0067">ATP-binding</keyword>
<dbReference type="Gene3D" id="3.40.50.300">
    <property type="entry name" value="P-loop containing nucleotide triphosphate hydrolases"/>
    <property type="match status" value="1"/>
</dbReference>
<dbReference type="GO" id="GO:0051782">
    <property type="term" value="P:negative regulation of cell division"/>
    <property type="evidence" value="ECO:0007669"/>
    <property type="project" value="TreeGrafter"/>
</dbReference>